<protein>
    <submittedName>
        <fullName evidence="1">Uncharacterized protein</fullName>
    </submittedName>
</protein>
<reference evidence="1 2" key="1">
    <citation type="submission" date="2021-01" db="EMBL/GenBank/DDBJ databases">
        <title>Belnapia mucosa sp. nov. and Belnapia arida sp. nov., isolated from the Tabernas Desert (Almeria, Spain).</title>
        <authorList>
            <person name="Molina-Menor E."/>
            <person name="Vidal-Verdu A."/>
            <person name="Calonge A."/>
            <person name="Satari L."/>
            <person name="Pereto Magraner J."/>
            <person name="Porcar Miralles M."/>
        </authorList>
    </citation>
    <scope>NUCLEOTIDE SEQUENCE [LARGE SCALE GENOMIC DNA]</scope>
    <source>
        <strain evidence="1 2">T6</strain>
    </source>
</reference>
<name>A0ABS1VE38_9PROT</name>
<accession>A0ABS1VE38</accession>
<sequence>MTRLIVSETEEHVQLRWLGLHVAFAKDASLPLIWREVVAAPSSEAAIYDWLAAFGHLDEPGDPLPGYKLRVVADPARKPLFAS</sequence>
<gene>
    <name evidence="1" type="ORF">JMJ55_30090</name>
</gene>
<dbReference type="Proteomes" id="UP000606490">
    <property type="component" value="Unassembled WGS sequence"/>
</dbReference>
<keyword evidence="2" id="KW-1185">Reference proteome</keyword>
<dbReference type="EMBL" id="JAEUXJ010000053">
    <property type="protein sequence ID" value="MBL6459562.1"/>
    <property type="molecule type" value="Genomic_DNA"/>
</dbReference>
<proteinExistence type="predicted"/>
<dbReference type="RefSeq" id="WP_202829293.1">
    <property type="nucleotide sequence ID" value="NZ_JAEUXJ010000053.1"/>
</dbReference>
<organism evidence="1 2">
    <name type="scientific">Belnapia mucosa</name>
    <dbReference type="NCBI Taxonomy" id="2804532"/>
    <lineage>
        <taxon>Bacteria</taxon>
        <taxon>Pseudomonadati</taxon>
        <taxon>Pseudomonadota</taxon>
        <taxon>Alphaproteobacteria</taxon>
        <taxon>Acetobacterales</taxon>
        <taxon>Roseomonadaceae</taxon>
        <taxon>Belnapia</taxon>
    </lineage>
</organism>
<evidence type="ECO:0000313" key="1">
    <source>
        <dbReference type="EMBL" id="MBL6459562.1"/>
    </source>
</evidence>
<comment type="caution">
    <text evidence="1">The sequence shown here is derived from an EMBL/GenBank/DDBJ whole genome shotgun (WGS) entry which is preliminary data.</text>
</comment>
<evidence type="ECO:0000313" key="2">
    <source>
        <dbReference type="Proteomes" id="UP000606490"/>
    </source>
</evidence>